<keyword evidence="4" id="KW-1185">Reference proteome</keyword>
<dbReference type="Pfam" id="PF10646">
    <property type="entry name" value="Germane"/>
    <property type="match status" value="1"/>
</dbReference>
<dbReference type="AlphaFoldDB" id="A0A975FN81"/>
<name>A0A975FN81_9MICO</name>
<protein>
    <submittedName>
        <fullName evidence="3">GerMN domain-containing protein</fullName>
    </submittedName>
</protein>
<dbReference type="InterPro" id="IPR019606">
    <property type="entry name" value="GerMN"/>
</dbReference>
<gene>
    <name evidence="3" type="ORF">G127AT_03090</name>
</gene>
<feature type="domain" description="GerMN" evidence="2">
    <location>
        <begin position="213"/>
        <end position="302"/>
    </location>
</feature>
<evidence type="ECO:0000313" key="4">
    <source>
        <dbReference type="Proteomes" id="UP000671914"/>
    </source>
</evidence>
<dbReference type="InterPro" id="IPR059026">
    <property type="entry name" value="LpqB_N"/>
</dbReference>
<dbReference type="Proteomes" id="UP000671914">
    <property type="component" value="Chromosome"/>
</dbReference>
<proteinExistence type="predicted"/>
<sequence length="569" mass="59899">MRHAKRTVRSAAAAVAVLALAAGCAAIPSSGGVNRGQARTVEDPLDSLELVPEGPAKGDTPEQILRGFIDAATSPRNSYDVARDFLTGSFEEDWEPGSRVTIDVLSSRQLEQLGAEPGEDDDRTSMRVRAVPAAGLTATGQYEIAESRAPIELPYEFRKVNGEWRISDAPQGILIDESNFELVFRQHALFFFAPGFDALVPDLRWFAGADSVQTSIVRALLEGPSEWLAGGVVTAVPEGMRLEPDAVPVAGRVASVELVGGNVDDALAIQRIQLQLDESLRAVRSVGEVSLTVNGAANDLAALPVPPAPRVDSRTVVFDGERFGYLSSDGADVETLPGISEQVAALGPVGAAVGPEAQRVAVLSSAGVSLVSRGDPAQTLDTRPGLVTPAIDEHDVVWSVPADEPGALEWFGGGQHGTLPVPWNAERIAGLEVSRDGTRLLVFLETNGHTQLLVAAVQRDAQHLPLALGTPVRLDAVDGEARDIAWVDARTVVSLTGLSDGSGAIITQEVGGLATRRTAPEDAVQVTGGNNVRDLRTLTSEGVLQSQAGVGWQPRATGVAFLAPQQRVD</sequence>
<feature type="signal peptide" evidence="1">
    <location>
        <begin position="1"/>
        <end position="21"/>
    </location>
</feature>
<evidence type="ECO:0000256" key="1">
    <source>
        <dbReference type="SAM" id="SignalP"/>
    </source>
</evidence>
<keyword evidence="1" id="KW-0732">Signal</keyword>
<dbReference type="Pfam" id="PF25976">
    <property type="entry name" value="LpqB_N"/>
    <property type="match status" value="1"/>
</dbReference>
<evidence type="ECO:0000259" key="2">
    <source>
        <dbReference type="SMART" id="SM00909"/>
    </source>
</evidence>
<organism evidence="3 4">
    <name type="scientific">Agromyces archimandritae</name>
    <dbReference type="NCBI Taxonomy" id="2781962"/>
    <lineage>
        <taxon>Bacteria</taxon>
        <taxon>Bacillati</taxon>
        <taxon>Actinomycetota</taxon>
        <taxon>Actinomycetes</taxon>
        <taxon>Micrococcales</taxon>
        <taxon>Microbacteriaceae</taxon>
        <taxon>Agromyces</taxon>
    </lineage>
</organism>
<dbReference type="RefSeq" id="WP_210899650.1">
    <property type="nucleotide sequence ID" value="NZ_CP071696.1"/>
</dbReference>
<dbReference type="EMBL" id="CP071696">
    <property type="protein sequence ID" value="QTX05229.1"/>
    <property type="molecule type" value="Genomic_DNA"/>
</dbReference>
<feature type="chain" id="PRO_5037378466" evidence="1">
    <location>
        <begin position="22"/>
        <end position="569"/>
    </location>
</feature>
<dbReference type="KEGG" id="aarc:G127AT_03090"/>
<dbReference type="SMART" id="SM00909">
    <property type="entry name" value="Germane"/>
    <property type="match status" value="1"/>
</dbReference>
<accession>A0A975FN81</accession>
<dbReference type="PROSITE" id="PS51257">
    <property type="entry name" value="PROKAR_LIPOPROTEIN"/>
    <property type="match status" value="1"/>
</dbReference>
<evidence type="ECO:0000313" key="3">
    <source>
        <dbReference type="EMBL" id="QTX05229.1"/>
    </source>
</evidence>
<reference evidence="3" key="1">
    <citation type="submission" date="2021-03" db="EMBL/GenBank/DDBJ databases">
        <title>Agromyces archimandritus sp. nov., isolated from the cockroach Archimandrita tessellata.</title>
        <authorList>
            <person name="Guzman J."/>
            <person name="Ortuzar M."/>
            <person name="Poehlein A."/>
            <person name="Daniel R."/>
            <person name="Trujillo M."/>
            <person name="Vilcinskas A."/>
        </authorList>
    </citation>
    <scope>NUCLEOTIDE SEQUENCE</scope>
    <source>
        <strain evidence="3">G127AT</strain>
    </source>
</reference>